<keyword evidence="4" id="KW-1185">Reference proteome</keyword>
<evidence type="ECO:0000256" key="2">
    <source>
        <dbReference type="SAM" id="Phobius"/>
    </source>
</evidence>
<comment type="caution">
    <text evidence="3">The sequence shown here is derived from an EMBL/GenBank/DDBJ whole genome shotgun (WGS) entry which is preliminary data.</text>
</comment>
<feature type="transmembrane region" description="Helical" evidence="2">
    <location>
        <begin position="78"/>
        <end position="104"/>
    </location>
</feature>
<proteinExistence type="predicted"/>
<keyword evidence="2" id="KW-0812">Transmembrane</keyword>
<dbReference type="Proteomes" id="UP000691718">
    <property type="component" value="Unassembled WGS sequence"/>
</dbReference>
<dbReference type="EMBL" id="CAJQZP010000937">
    <property type="protein sequence ID" value="CAG4999373.1"/>
    <property type="molecule type" value="Genomic_DNA"/>
</dbReference>
<dbReference type="AlphaFoldDB" id="A0A8S3X617"/>
<organism evidence="3 4">
    <name type="scientific">Parnassius apollo</name>
    <name type="common">Apollo butterfly</name>
    <name type="synonym">Papilio apollo</name>
    <dbReference type="NCBI Taxonomy" id="110799"/>
    <lineage>
        <taxon>Eukaryota</taxon>
        <taxon>Metazoa</taxon>
        <taxon>Ecdysozoa</taxon>
        <taxon>Arthropoda</taxon>
        <taxon>Hexapoda</taxon>
        <taxon>Insecta</taxon>
        <taxon>Pterygota</taxon>
        <taxon>Neoptera</taxon>
        <taxon>Endopterygota</taxon>
        <taxon>Lepidoptera</taxon>
        <taxon>Glossata</taxon>
        <taxon>Ditrysia</taxon>
        <taxon>Papilionoidea</taxon>
        <taxon>Papilionidae</taxon>
        <taxon>Parnassiinae</taxon>
        <taxon>Parnassini</taxon>
        <taxon>Parnassius</taxon>
        <taxon>Parnassius</taxon>
    </lineage>
</organism>
<sequence>MKKYDLAREMGYVNIRQFNDRTEPKLSESARPPQSIANCRTDIPENIATERAVPKHSLGKPNQSSENQKKGKIPNLKFGNAFVISLVKLNFFFSCQSVSVWWIFEFYSVIPRCRGSDTPG</sequence>
<dbReference type="OrthoDB" id="10611471at2759"/>
<feature type="region of interest" description="Disordered" evidence="1">
    <location>
        <begin position="50"/>
        <end position="73"/>
    </location>
</feature>
<evidence type="ECO:0000313" key="4">
    <source>
        <dbReference type="Proteomes" id="UP000691718"/>
    </source>
</evidence>
<protein>
    <submittedName>
        <fullName evidence="3">(apollo) hypothetical protein</fullName>
    </submittedName>
</protein>
<evidence type="ECO:0000313" key="3">
    <source>
        <dbReference type="EMBL" id="CAG4999373.1"/>
    </source>
</evidence>
<evidence type="ECO:0000256" key="1">
    <source>
        <dbReference type="SAM" id="MobiDB-lite"/>
    </source>
</evidence>
<accession>A0A8S3X617</accession>
<reference evidence="3" key="1">
    <citation type="submission" date="2021-04" db="EMBL/GenBank/DDBJ databases">
        <authorList>
            <person name="Tunstrom K."/>
        </authorList>
    </citation>
    <scope>NUCLEOTIDE SEQUENCE</scope>
</reference>
<gene>
    <name evidence="3" type="ORF">PAPOLLO_LOCUS13524</name>
</gene>
<keyword evidence="2" id="KW-0472">Membrane</keyword>
<name>A0A8S3X617_PARAO</name>
<keyword evidence="2" id="KW-1133">Transmembrane helix</keyword>